<dbReference type="RefSeq" id="WP_322418997.1">
    <property type="nucleotide sequence ID" value="NZ_CP139858.1"/>
</dbReference>
<reference evidence="1 2" key="1">
    <citation type="submission" date="2023-11" db="EMBL/GenBank/DDBJ databases">
        <authorList>
            <person name="Panchal A.K."/>
            <person name="Meaney J.S."/>
            <person name="Karas B.J."/>
            <person name="diCenzo G.C."/>
        </authorList>
    </citation>
    <scope>NUCLEOTIDE SEQUENCE [LARGE SCALE GENOMIC DNA]</scope>
    <source>
        <strain evidence="1 2">NZP2235</strain>
    </source>
</reference>
<evidence type="ECO:0000313" key="1">
    <source>
        <dbReference type="EMBL" id="WQB98813.1"/>
    </source>
</evidence>
<keyword evidence="2" id="KW-1185">Reference proteome</keyword>
<protein>
    <recommendedName>
        <fullName evidence="3">DUF839 domain-containing protein</fullName>
    </recommendedName>
</protein>
<proteinExistence type="predicted"/>
<sequence>MPAGVKRYTFSPDAAYAKGLKAKADPNEVPEPPCGDWGEMPDGIQYFEVPAGRKVLFVRVGQDEPLFDEQTLRVLPAG</sequence>
<evidence type="ECO:0008006" key="3">
    <source>
        <dbReference type="Google" id="ProtNLM"/>
    </source>
</evidence>
<name>A0ABZ0VNK6_9HYPH</name>
<gene>
    <name evidence="1" type="ORF">U0R22_002978</name>
</gene>
<dbReference type="EMBL" id="CP139858">
    <property type="protein sequence ID" value="WQB98813.1"/>
    <property type="molecule type" value="Genomic_DNA"/>
</dbReference>
<accession>A0ABZ0VNK6</accession>
<organism evidence="1 2">
    <name type="scientific">Mesorhizobium huakuii</name>
    <dbReference type="NCBI Taxonomy" id="28104"/>
    <lineage>
        <taxon>Bacteria</taxon>
        <taxon>Pseudomonadati</taxon>
        <taxon>Pseudomonadota</taxon>
        <taxon>Alphaproteobacteria</taxon>
        <taxon>Hyphomicrobiales</taxon>
        <taxon>Phyllobacteriaceae</taxon>
        <taxon>Mesorhizobium</taxon>
    </lineage>
</organism>
<dbReference type="Proteomes" id="UP001322481">
    <property type="component" value="Chromosome"/>
</dbReference>
<evidence type="ECO:0000313" key="2">
    <source>
        <dbReference type="Proteomes" id="UP001322481"/>
    </source>
</evidence>